<dbReference type="Proteomes" id="UP000015104">
    <property type="component" value="Unassembled WGS sequence"/>
</dbReference>
<dbReference type="SUPFAM" id="SSF53756">
    <property type="entry name" value="UDP-Glycosyltransferase/glycogen phosphorylase"/>
    <property type="match status" value="1"/>
</dbReference>
<keyword evidence="3 4" id="KW-0808">Transferase</keyword>
<evidence type="ECO:0000256" key="3">
    <source>
        <dbReference type="ARBA" id="ARBA00022679"/>
    </source>
</evidence>
<protein>
    <submittedName>
        <fullName evidence="4">UDP-glycosyltransferase 206A1</fullName>
    </submittedName>
</protein>
<evidence type="ECO:0000256" key="2">
    <source>
        <dbReference type="ARBA" id="ARBA00022676"/>
    </source>
</evidence>
<evidence type="ECO:0000256" key="1">
    <source>
        <dbReference type="ARBA" id="ARBA00009995"/>
    </source>
</evidence>
<accession>T1KBV2</accession>
<dbReference type="AlphaFoldDB" id="T1KBV2"/>
<dbReference type="EnsemblMetazoa" id="tetur08g05390.1">
    <property type="protein sequence ID" value="tetur08g05390.1"/>
    <property type="gene ID" value="tetur08g05390"/>
</dbReference>
<dbReference type="Pfam" id="PF00201">
    <property type="entry name" value="UDPGT"/>
    <property type="match status" value="1"/>
</dbReference>
<reference evidence="4" key="2">
    <citation type="journal article" date="2014" name="Insect Biochem. Mol. Biol.">
        <title>Bacterial origin of a diverse family of UDP-glycosyltransferase genes in the Tetranychus urticae genome.</title>
        <authorList>
            <person name="Ahn S.J."/>
            <person name="Dermauw W."/>
            <person name="Wybouw N."/>
            <person name="Heckel D.G."/>
            <person name="Van Leeuwen T."/>
        </authorList>
    </citation>
    <scope>NUCLEOTIDE SEQUENCE</scope>
</reference>
<dbReference type="HOGENOM" id="CLU_000537_0_0_1"/>
<reference evidence="6" key="1">
    <citation type="submission" date="2011-08" db="EMBL/GenBank/DDBJ databases">
        <authorList>
            <person name="Rombauts S."/>
        </authorList>
    </citation>
    <scope>NUCLEOTIDE SEQUENCE</scope>
    <source>
        <strain evidence="6">London</strain>
    </source>
</reference>
<dbReference type="OrthoDB" id="5835829at2759"/>
<evidence type="ECO:0000313" key="5">
    <source>
        <dbReference type="EnsemblMetazoa" id="tetur08g05390.1"/>
    </source>
</evidence>
<dbReference type="EMBL" id="CAEY01001955">
    <property type="status" value="NOT_ANNOTATED_CDS"/>
    <property type="molecule type" value="Genomic_DNA"/>
</dbReference>
<name>T1KBV2_TETUR</name>
<reference evidence="5" key="4">
    <citation type="submission" date="2015-06" db="UniProtKB">
        <authorList>
            <consortium name="EnsemblMetazoa"/>
        </authorList>
    </citation>
    <scope>IDENTIFICATION</scope>
</reference>
<reference evidence="4" key="3">
    <citation type="submission" date="2014-03" db="EMBL/GenBank/DDBJ databases">
        <authorList>
            <person name="Ahn S.-J."/>
            <person name="Dermauw W."/>
            <person name="Wybouw N."/>
            <person name="Heckel D.G."/>
            <person name="Van Leeuwen T."/>
        </authorList>
    </citation>
    <scope>NUCLEOTIDE SEQUENCE</scope>
</reference>
<keyword evidence="2" id="KW-0328">Glycosyltransferase</keyword>
<keyword evidence="6" id="KW-1185">Reference proteome</keyword>
<dbReference type="PANTHER" id="PTHR48043">
    <property type="entry name" value="EG:EG0003.4 PROTEIN-RELATED"/>
    <property type="match status" value="1"/>
</dbReference>
<dbReference type="EMBL" id="KJ584789">
    <property type="protein sequence ID" value="AHX56916.1"/>
    <property type="molecule type" value="mRNA"/>
</dbReference>
<evidence type="ECO:0000313" key="4">
    <source>
        <dbReference type="EMBL" id="AHX56916.1"/>
    </source>
</evidence>
<dbReference type="InterPro" id="IPR002213">
    <property type="entry name" value="UDP_glucos_trans"/>
</dbReference>
<dbReference type="GO" id="GO:0008194">
    <property type="term" value="F:UDP-glycosyltransferase activity"/>
    <property type="evidence" value="ECO:0007669"/>
    <property type="project" value="InterPro"/>
</dbReference>
<proteinExistence type="evidence at transcript level"/>
<dbReference type="Gene3D" id="3.40.50.2000">
    <property type="entry name" value="Glycogen Phosphorylase B"/>
    <property type="match status" value="2"/>
</dbReference>
<dbReference type="InterPro" id="IPR050271">
    <property type="entry name" value="UDP-glycosyltransferase"/>
</dbReference>
<dbReference type="RefSeq" id="NP_001310055.1">
    <property type="nucleotide sequence ID" value="NM_001323126.1"/>
</dbReference>
<dbReference type="KEGG" id="tut:107362469"/>
<sequence length="445" mass="51094">MEESNLKGHRHKKNKIMLLPMDGAGHVLSLLGLAFYFKQRFHGPFFVVTKPFKKYLEDTPFKVRELDNPAYKDDEDPQKRWATEMLRDSYFFRKKPENQLELQVKYYTDFVNNVMAVNDQIAAIIKEEKPELILVDYYVTVPAVVTSGIPWSCVVSSNPLCIYRDLYGPPMYSGYGFGAAKSKWRVFKEDFDAAIAPVAKVLADFARPRGVNLPEGVLWMPPETCNIYIYPFEFDYIEVSRKPPKYWTRVDHFLRPPARAPFGFQLTWLQADLKKVYFTLGTMGSADVILMDKLLRIFAKTPHQYIISKGPNHDKLLLPPNCSGSQFINQPAVIPLVDLVIFHGGNNTLVESFFHGKPMLVLPLFGDQFDNATRVLDRGFGYAFSPYDFDENLFIIAINDLLADDTLKKDLKKYSRRMRRTRTAQRAIVLLEGLAETGEEIVVVD</sequence>
<dbReference type="OMA" id="RIDHCIR"/>
<gene>
    <name evidence="5" type="primary">107362469</name>
    <name evidence="4" type="synonym">UGT206A1</name>
</gene>
<comment type="similarity">
    <text evidence="1">Belongs to the UDP-glycosyltransferase family.</text>
</comment>
<dbReference type="GeneID" id="107362469"/>
<evidence type="ECO:0000313" key="6">
    <source>
        <dbReference type="Proteomes" id="UP000015104"/>
    </source>
</evidence>
<organism evidence="5 6">
    <name type="scientific">Tetranychus urticae</name>
    <name type="common">Two-spotted spider mite</name>
    <dbReference type="NCBI Taxonomy" id="32264"/>
    <lineage>
        <taxon>Eukaryota</taxon>
        <taxon>Metazoa</taxon>
        <taxon>Ecdysozoa</taxon>
        <taxon>Arthropoda</taxon>
        <taxon>Chelicerata</taxon>
        <taxon>Arachnida</taxon>
        <taxon>Acari</taxon>
        <taxon>Acariformes</taxon>
        <taxon>Trombidiformes</taxon>
        <taxon>Prostigmata</taxon>
        <taxon>Eleutherengona</taxon>
        <taxon>Raphignathae</taxon>
        <taxon>Tetranychoidea</taxon>
        <taxon>Tetranychidae</taxon>
        <taxon>Tetranychus</taxon>
    </lineage>
</organism>
<dbReference type="PANTHER" id="PTHR48043:SF145">
    <property type="entry name" value="FI06409P-RELATED"/>
    <property type="match status" value="1"/>
</dbReference>
<dbReference type="CDD" id="cd03784">
    <property type="entry name" value="GT1_Gtf-like"/>
    <property type="match status" value="1"/>
</dbReference>
<dbReference type="eggNOG" id="KOG1192">
    <property type="taxonomic scope" value="Eukaryota"/>
</dbReference>